<evidence type="ECO:0000256" key="9">
    <source>
        <dbReference type="ARBA" id="ARBA00025772"/>
    </source>
</evidence>
<evidence type="ECO:0000256" key="4">
    <source>
        <dbReference type="ARBA" id="ARBA00022481"/>
    </source>
</evidence>
<organism evidence="13 14">
    <name type="scientific">Alicycliphilus denitrificans</name>
    <dbReference type="NCBI Taxonomy" id="179636"/>
    <lineage>
        <taxon>Bacteria</taxon>
        <taxon>Pseudomonadati</taxon>
        <taxon>Pseudomonadota</taxon>
        <taxon>Betaproteobacteria</taxon>
        <taxon>Burkholderiales</taxon>
        <taxon>Comamonadaceae</taxon>
        <taxon>Alicycliphilus</taxon>
    </lineage>
</organism>
<accession>A0A858ZWQ4</accession>
<evidence type="ECO:0000313" key="14">
    <source>
        <dbReference type="Proteomes" id="UP000500755"/>
    </source>
</evidence>
<dbReference type="RefSeq" id="WP_081462179.1">
    <property type="nucleotide sequence ID" value="NZ_CP051298.1"/>
</dbReference>
<dbReference type="GO" id="GO:0005886">
    <property type="term" value="C:plasma membrane"/>
    <property type="evidence" value="ECO:0007669"/>
    <property type="project" value="UniProtKB-SubCell"/>
</dbReference>
<evidence type="ECO:0000256" key="3">
    <source>
        <dbReference type="ARBA" id="ARBA00022475"/>
    </source>
</evidence>
<dbReference type="Gene3D" id="3.55.40.10">
    <property type="entry name" value="minor pseudopilin epsh domain"/>
    <property type="match status" value="1"/>
</dbReference>
<gene>
    <name evidence="13" type="ORF">HF896_16580</name>
</gene>
<evidence type="ECO:0000256" key="11">
    <source>
        <dbReference type="SAM" id="MobiDB-lite"/>
    </source>
</evidence>
<comment type="similarity">
    <text evidence="9">Belongs to the GSP H family.</text>
</comment>
<dbReference type="InterPro" id="IPR022346">
    <property type="entry name" value="T2SS_GspH"/>
</dbReference>
<evidence type="ECO:0000256" key="8">
    <source>
        <dbReference type="ARBA" id="ARBA00023136"/>
    </source>
</evidence>
<dbReference type="Pfam" id="PF07963">
    <property type="entry name" value="N_methyl"/>
    <property type="match status" value="1"/>
</dbReference>
<keyword evidence="5" id="KW-0997">Cell inner membrane</keyword>
<dbReference type="AlphaFoldDB" id="A0A858ZWQ4"/>
<evidence type="ECO:0000256" key="7">
    <source>
        <dbReference type="ARBA" id="ARBA00022989"/>
    </source>
</evidence>
<sequence length="198" mass="21002">MQSLPSPCSSRTRPRRRPGTPSRGFTAVELMVTVAILAVLAALAAPSFNPLIERWRVRQTVEGLQSSLYYARSEAIKRGGNVVVQKIPNNTDGCTTAPGTNDWGCGWQVLACASINASGNCVTPTELQRFDAPARMQITRTSGGEAITLNRWGLVNGTWIGMSVVPQNKSISDAAAKGVCVSSGGRIRVISDPPCTSG</sequence>
<dbReference type="SUPFAM" id="SSF54523">
    <property type="entry name" value="Pili subunits"/>
    <property type="match status" value="1"/>
</dbReference>
<feature type="domain" description="General secretion pathway GspH" evidence="12">
    <location>
        <begin position="61"/>
        <end position="185"/>
    </location>
</feature>
<evidence type="ECO:0000256" key="6">
    <source>
        <dbReference type="ARBA" id="ARBA00022692"/>
    </source>
</evidence>
<keyword evidence="3" id="KW-1003">Cell membrane</keyword>
<comment type="subcellular location">
    <subcellularLocation>
        <location evidence="1">Cell inner membrane</location>
        <topology evidence="1">Single-pass membrane protein</topology>
    </subcellularLocation>
</comment>
<name>A0A858ZWQ4_9BURK</name>
<evidence type="ECO:0000256" key="10">
    <source>
        <dbReference type="ARBA" id="ARBA00030775"/>
    </source>
</evidence>
<dbReference type="EMBL" id="CP051298">
    <property type="protein sequence ID" value="QKD45124.1"/>
    <property type="molecule type" value="Genomic_DNA"/>
</dbReference>
<feature type="compositionally biased region" description="Low complexity" evidence="11">
    <location>
        <begin position="1"/>
        <end position="11"/>
    </location>
</feature>
<protein>
    <recommendedName>
        <fullName evidence="2">Type II secretion system protein H</fullName>
    </recommendedName>
    <alternativeName>
        <fullName evidence="10">General secretion pathway protein H</fullName>
    </alternativeName>
</protein>
<keyword evidence="7" id="KW-1133">Transmembrane helix</keyword>
<dbReference type="GO" id="GO:0015628">
    <property type="term" value="P:protein secretion by the type II secretion system"/>
    <property type="evidence" value="ECO:0007669"/>
    <property type="project" value="InterPro"/>
</dbReference>
<keyword evidence="4" id="KW-0488">Methylation</keyword>
<dbReference type="InterPro" id="IPR045584">
    <property type="entry name" value="Pilin-like"/>
</dbReference>
<dbReference type="NCBIfam" id="TIGR02532">
    <property type="entry name" value="IV_pilin_GFxxxE"/>
    <property type="match status" value="1"/>
</dbReference>
<evidence type="ECO:0000256" key="1">
    <source>
        <dbReference type="ARBA" id="ARBA00004377"/>
    </source>
</evidence>
<feature type="region of interest" description="Disordered" evidence="11">
    <location>
        <begin position="1"/>
        <end position="23"/>
    </location>
</feature>
<evidence type="ECO:0000313" key="13">
    <source>
        <dbReference type="EMBL" id="QKD45124.1"/>
    </source>
</evidence>
<reference evidence="13 14" key="1">
    <citation type="submission" date="2020-05" db="EMBL/GenBank/DDBJ databases">
        <title>Complete genome sequence of Alicycliphilus denitrificans DP3.</title>
        <authorList>
            <person name="Chen X."/>
        </authorList>
    </citation>
    <scope>NUCLEOTIDE SEQUENCE [LARGE SCALE GENOMIC DNA]</scope>
    <source>
        <strain evidence="13 14">DP3</strain>
    </source>
</reference>
<dbReference type="InterPro" id="IPR012902">
    <property type="entry name" value="N_methyl_site"/>
</dbReference>
<evidence type="ECO:0000256" key="5">
    <source>
        <dbReference type="ARBA" id="ARBA00022519"/>
    </source>
</evidence>
<dbReference type="Proteomes" id="UP000500755">
    <property type="component" value="Chromosome"/>
</dbReference>
<proteinExistence type="inferred from homology"/>
<evidence type="ECO:0000259" key="12">
    <source>
        <dbReference type="Pfam" id="PF12019"/>
    </source>
</evidence>
<keyword evidence="8" id="KW-0472">Membrane</keyword>
<dbReference type="GO" id="GO:0015627">
    <property type="term" value="C:type II protein secretion system complex"/>
    <property type="evidence" value="ECO:0007669"/>
    <property type="project" value="InterPro"/>
</dbReference>
<keyword evidence="6" id="KW-0812">Transmembrane</keyword>
<dbReference type="Pfam" id="PF12019">
    <property type="entry name" value="GspH"/>
    <property type="match status" value="1"/>
</dbReference>
<evidence type="ECO:0000256" key="2">
    <source>
        <dbReference type="ARBA" id="ARBA00021549"/>
    </source>
</evidence>